<name>A0AAN7KW61_9MYRT</name>
<dbReference type="Proteomes" id="UP001345219">
    <property type="component" value="Chromosome 24"/>
</dbReference>
<reference evidence="2 3" key="1">
    <citation type="journal article" date="2023" name="Hortic Res">
        <title>Pangenome of water caltrop reveals structural variations and asymmetric subgenome divergence after allopolyploidization.</title>
        <authorList>
            <person name="Zhang X."/>
            <person name="Chen Y."/>
            <person name="Wang L."/>
            <person name="Yuan Y."/>
            <person name="Fang M."/>
            <person name="Shi L."/>
            <person name="Lu R."/>
            <person name="Comes H.P."/>
            <person name="Ma Y."/>
            <person name="Chen Y."/>
            <person name="Huang G."/>
            <person name="Zhou Y."/>
            <person name="Zheng Z."/>
            <person name="Qiu Y."/>
        </authorList>
    </citation>
    <scope>NUCLEOTIDE SEQUENCE [LARGE SCALE GENOMIC DNA]</scope>
    <source>
        <tissue evidence="2">Roots</tissue>
    </source>
</reference>
<dbReference type="Gene3D" id="3.10.450.40">
    <property type="match status" value="1"/>
</dbReference>
<feature type="signal peptide" evidence="1">
    <location>
        <begin position="1"/>
        <end position="23"/>
    </location>
</feature>
<dbReference type="GO" id="GO:0009507">
    <property type="term" value="C:chloroplast"/>
    <property type="evidence" value="ECO:0007669"/>
    <property type="project" value="TreeGrafter"/>
</dbReference>
<dbReference type="PANTHER" id="PTHR33415:SF4">
    <property type="entry name" value="DCL PROTEIN (DUF3223)"/>
    <property type="match status" value="1"/>
</dbReference>
<gene>
    <name evidence="2" type="ORF">SAY87_031512</name>
</gene>
<dbReference type="EMBL" id="JAXIOK010000005">
    <property type="protein sequence ID" value="KAK4770980.1"/>
    <property type="molecule type" value="Genomic_DNA"/>
</dbReference>
<accession>A0AAN7KW61</accession>
<proteinExistence type="predicted"/>
<evidence type="ECO:0000313" key="3">
    <source>
        <dbReference type="Proteomes" id="UP001345219"/>
    </source>
</evidence>
<organism evidence="2 3">
    <name type="scientific">Trapa incisa</name>
    <dbReference type="NCBI Taxonomy" id="236973"/>
    <lineage>
        <taxon>Eukaryota</taxon>
        <taxon>Viridiplantae</taxon>
        <taxon>Streptophyta</taxon>
        <taxon>Embryophyta</taxon>
        <taxon>Tracheophyta</taxon>
        <taxon>Spermatophyta</taxon>
        <taxon>Magnoliopsida</taxon>
        <taxon>eudicotyledons</taxon>
        <taxon>Gunneridae</taxon>
        <taxon>Pentapetalae</taxon>
        <taxon>rosids</taxon>
        <taxon>malvids</taxon>
        <taxon>Myrtales</taxon>
        <taxon>Lythraceae</taxon>
        <taxon>Trapa</taxon>
    </lineage>
</organism>
<protein>
    <recommendedName>
        <fullName evidence="4">DCL protein</fullName>
    </recommendedName>
</protein>
<dbReference type="GO" id="GO:0009658">
    <property type="term" value="P:chloroplast organization"/>
    <property type="evidence" value="ECO:0007669"/>
    <property type="project" value="TreeGrafter"/>
</dbReference>
<sequence length="206" mass="23357">MAAPPTLLRGAPLLRLRLHHCLAARVLLQPCRSCAPLASAVAASFSTESARPEGHVPSAQDTATVLLISQEPPRFHRWDDPDYRKWKDKEEEILKDIRPVLSLAKDILHSKRYFDGQRLSAEDETAVVKKLLSFHPHCDDKIGCGLDGIMVDRHPQFGQSRCLFVVRSDGGWIDFSYQKCLRAYVRAKYPSHAERFIKEHFKRGSA</sequence>
<dbReference type="AlphaFoldDB" id="A0AAN7KW61"/>
<dbReference type="InterPro" id="IPR044673">
    <property type="entry name" value="DCL-like"/>
</dbReference>
<dbReference type="PANTHER" id="PTHR33415">
    <property type="entry name" value="PROTEIN EMBRYO DEFECTIVE 514"/>
    <property type="match status" value="1"/>
</dbReference>
<feature type="chain" id="PRO_5042877719" description="DCL protein" evidence="1">
    <location>
        <begin position="24"/>
        <end position="206"/>
    </location>
</feature>
<dbReference type="GO" id="GO:1901259">
    <property type="term" value="P:chloroplast rRNA processing"/>
    <property type="evidence" value="ECO:0007669"/>
    <property type="project" value="TreeGrafter"/>
</dbReference>
<evidence type="ECO:0000313" key="2">
    <source>
        <dbReference type="EMBL" id="KAK4770980.1"/>
    </source>
</evidence>
<evidence type="ECO:0000256" key="1">
    <source>
        <dbReference type="SAM" id="SignalP"/>
    </source>
</evidence>
<evidence type="ECO:0008006" key="4">
    <source>
        <dbReference type="Google" id="ProtNLM"/>
    </source>
</evidence>
<comment type="caution">
    <text evidence="2">The sequence shown here is derived from an EMBL/GenBank/DDBJ whole genome shotgun (WGS) entry which is preliminary data.</text>
</comment>
<keyword evidence="3" id="KW-1185">Reference proteome</keyword>
<dbReference type="Pfam" id="PF11523">
    <property type="entry name" value="DUF3223"/>
    <property type="match status" value="1"/>
</dbReference>
<keyword evidence="1" id="KW-0732">Signal</keyword>